<dbReference type="Proteomes" id="UP000242287">
    <property type="component" value="Unassembled WGS sequence"/>
</dbReference>
<evidence type="ECO:0000313" key="1">
    <source>
        <dbReference type="EMBL" id="PFH54524.1"/>
    </source>
</evidence>
<name>A0A2A9NY83_9AGAR</name>
<organism evidence="1 2">
    <name type="scientific">Amanita thiersii Skay4041</name>
    <dbReference type="NCBI Taxonomy" id="703135"/>
    <lineage>
        <taxon>Eukaryota</taxon>
        <taxon>Fungi</taxon>
        <taxon>Dikarya</taxon>
        <taxon>Basidiomycota</taxon>
        <taxon>Agaricomycotina</taxon>
        <taxon>Agaricomycetes</taxon>
        <taxon>Agaricomycetidae</taxon>
        <taxon>Agaricales</taxon>
        <taxon>Pluteineae</taxon>
        <taxon>Amanitaceae</taxon>
        <taxon>Amanita</taxon>
    </lineage>
</organism>
<reference evidence="1 2" key="1">
    <citation type="submission" date="2014-02" db="EMBL/GenBank/DDBJ databases">
        <title>Transposable element dynamics among asymbiotic and ectomycorrhizal Amanita fungi.</title>
        <authorList>
            <consortium name="DOE Joint Genome Institute"/>
            <person name="Hess J."/>
            <person name="Skrede I."/>
            <person name="Wolfe B."/>
            <person name="LaButti K."/>
            <person name="Ohm R.A."/>
            <person name="Grigoriev I.V."/>
            <person name="Pringle A."/>
        </authorList>
    </citation>
    <scope>NUCLEOTIDE SEQUENCE [LARGE SCALE GENOMIC DNA]</scope>
    <source>
        <strain evidence="1 2">SKay4041</strain>
    </source>
</reference>
<proteinExistence type="predicted"/>
<sequence>MSSTPLVDGRKARGTLASLMDSRKSDVVAGGELGKDEKKFSKEEEVAGRLLISGDSKKGGE</sequence>
<dbReference type="EMBL" id="KZ301969">
    <property type="protein sequence ID" value="PFH54524.1"/>
    <property type="molecule type" value="Genomic_DNA"/>
</dbReference>
<protein>
    <submittedName>
        <fullName evidence="1">Uncharacterized protein</fullName>
    </submittedName>
</protein>
<gene>
    <name evidence="1" type="ORF">AMATHDRAFT_52138</name>
</gene>
<keyword evidence="2" id="KW-1185">Reference proteome</keyword>
<dbReference type="AlphaFoldDB" id="A0A2A9NY83"/>
<evidence type="ECO:0000313" key="2">
    <source>
        <dbReference type="Proteomes" id="UP000242287"/>
    </source>
</evidence>
<accession>A0A2A9NY83</accession>